<evidence type="ECO:0000313" key="2">
    <source>
        <dbReference type="EMBL" id="TGD42657.1"/>
    </source>
</evidence>
<reference evidence="2 3" key="1">
    <citation type="submission" date="2018-11" db="EMBL/GenBank/DDBJ databases">
        <title>Tabrizicola sp. isolated from sediment of alpine lake.</title>
        <authorList>
            <person name="Liu Z."/>
        </authorList>
    </citation>
    <scope>NUCLEOTIDE SEQUENCE [LARGE SCALE GENOMIC DNA]</scope>
    <source>
        <strain evidence="2 3">DRYC-M-16</strain>
    </source>
</reference>
<accession>A0ABY2KJR1</accession>
<proteinExistence type="predicted"/>
<evidence type="ECO:0000256" key="1">
    <source>
        <dbReference type="SAM" id="MobiDB-lite"/>
    </source>
</evidence>
<dbReference type="Gene3D" id="3.40.50.720">
    <property type="entry name" value="NAD(P)-binding Rossmann-like Domain"/>
    <property type="match status" value="1"/>
</dbReference>
<evidence type="ECO:0000313" key="3">
    <source>
        <dbReference type="Proteomes" id="UP000297741"/>
    </source>
</evidence>
<keyword evidence="3" id="KW-1185">Reference proteome</keyword>
<dbReference type="Pfam" id="PF13561">
    <property type="entry name" value="adh_short_C2"/>
    <property type="match status" value="1"/>
</dbReference>
<dbReference type="SUPFAM" id="SSF51735">
    <property type="entry name" value="NAD(P)-binding Rossmann-fold domains"/>
    <property type="match status" value="1"/>
</dbReference>
<name>A0ABY2KJR1_9RHOB</name>
<dbReference type="InterPro" id="IPR036291">
    <property type="entry name" value="NAD(P)-bd_dom_sf"/>
</dbReference>
<organism evidence="2 3">
    <name type="scientific">Pseudotabrizicola sediminis</name>
    <dbReference type="NCBI Taxonomy" id="2486418"/>
    <lineage>
        <taxon>Bacteria</taxon>
        <taxon>Pseudomonadati</taxon>
        <taxon>Pseudomonadota</taxon>
        <taxon>Alphaproteobacteria</taxon>
        <taxon>Rhodobacterales</taxon>
        <taxon>Paracoccaceae</taxon>
        <taxon>Pseudotabrizicola</taxon>
    </lineage>
</organism>
<protein>
    <submittedName>
        <fullName evidence="2">SDR family oxidoreductase</fullName>
    </submittedName>
</protein>
<comment type="caution">
    <text evidence="2">The sequence shown here is derived from an EMBL/GenBank/DDBJ whole genome shotgun (WGS) entry which is preliminary data.</text>
</comment>
<dbReference type="InterPro" id="IPR002347">
    <property type="entry name" value="SDR_fam"/>
</dbReference>
<dbReference type="EMBL" id="RPEM01000008">
    <property type="protein sequence ID" value="TGD42657.1"/>
    <property type="molecule type" value="Genomic_DNA"/>
</dbReference>
<gene>
    <name evidence="2" type="ORF">EEB11_12995</name>
</gene>
<dbReference type="Proteomes" id="UP000297741">
    <property type="component" value="Unassembled WGS sequence"/>
</dbReference>
<sequence>MTRATAVNWGEKGIRVNGVKPGPTESRMMTSIKKGAPLPRPPCMTVVPSRSR</sequence>
<feature type="region of interest" description="Disordered" evidence="1">
    <location>
        <begin position="15"/>
        <end position="52"/>
    </location>
</feature>